<dbReference type="PANTHER" id="PTHR47135">
    <property type="entry name" value="FIBRONECTIN TYPE III DOMAIN-CONTAINING PROTEIN 7"/>
    <property type="match status" value="1"/>
</dbReference>
<dbReference type="InterPro" id="IPR003961">
    <property type="entry name" value="FN3_dom"/>
</dbReference>
<organism evidence="2 3">
    <name type="scientific">Dicentrarchus labrax</name>
    <name type="common">European seabass</name>
    <name type="synonym">Morone labrax</name>
    <dbReference type="NCBI Taxonomy" id="13489"/>
    <lineage>
        <taxon>Eukaryota</taxon>
        <taxon>Metazoa</taxon>
        <taxon>Chordata</taxon>
        <taxon>Craniata</taxon>
        <taxon>Vertebrata</taxon>
        <taxon>Euteleostomi</taxon>
        <taxon>Actinopterygii</taxon>
        <taxon>Neopterygii</taxon>
        <taxon>Teleostei</taxon>
        <taxon>Neoteleostei</taxon>
        <taxon>Acanthomorphata</taxon>
        <taxon>Eupercaria</taxon>
        <taxon>Moronidae</taxon>
        <taxon>Dicentrarchus</taxon>
    </lineage>
</organism>
<sequence length="626" mass="66775">LSVSVDCSQDSARFNWTTSIGAIFYIAVAEDANGNIHSCNSMGTNCLIEGLRCGHNYTGSIIGTNLKCNSTASEEVTFMTGRSDSWIILDCTNWKLWLSPNFLQTSFKNAYRDCNANHALIVWQNHKPTGLYTAVIEDQSGAQLNCTSSTVNNCKIPSLPCGKRYNVTVSYHDGNCPSTSAPISMDSVPCGPEDVMASVACVTGELKVTWNISVPAENYTTIISRGIGQPLHCNSTETLCTTGGLLCGSSYIVTWRGSQVRVHDQHNYLQPPWTPPCSPTNVSSQLVCSAGIAHVSWAPSANAVKYAMKATSNEQILSCTSSTPNCTLTDLVCGQLGYSVSLTAVTDCGTNSLLASWNAAPGATSYTATVTGPNGFSETCFSSNLTCSFSSLQCASQYNITVTSQDSNCTSSPSQTVLTTGCCGSDKATVSWEAAAGAVAYTVHAQEGSSQHYSSCRSNTTSCQLNQLQCGKVYNLTVMAEDATCNSTGDISTTLMTGRTEEHWTDSITAQGSQCDSAPSSSTNITTCECVHGCERKLSISVKNNFLLIPSGKPTFLFLLLSVQPPVLQLTYLSNMCVAPAQQCSVGLTLWDASASWLRLQEKGIRIAARLQIPAVRSKVSLVVWV</sequence>
<proteinExistence type="predicted"/>
<name>A0A8P4K839_DICLA</name>
<dbReference type="GeneTree" id="ENSGT00390000004674"/>
<protein>
    <recommendedName>
        <fullName evidence="1">Fibronectin type-III domain-containing protein</fullName>
    </recommendedName>
</protein>
<reference evidence="2" key="2">
    <citation type="submission" date="2025-09" db="UniProtKB">
        <authorList>
            <consortium name="Ensembl"/>
        </authorList>
    </citation>
    <scope>IDENTIFICATION</scope>
</reference>
<reference evidence="2" key="1">
    <citation type="submission" date="2025-08" db="UniProtKB">
        <authorList>
            <consortium name="Ensembl"/>
        </authorList>
    </citation>
    <scope>IDENTIFICATION</scope>
</reference>
<dbReference type="Ensembl" id="ENSDLAT00005077344.1">
    <property type="protein sequence ID" value="ENSDLAP00005077439.1"/>
    <property type="gene ID" value="ENSDLAG00005025227.2"/>
</dbReference>
<dbReference type="InterPro" id="IPR036116">
    <property type="entry name" value="FN3_sf"/>
</dbReference>
<dbReference type="PANTHER" id="PTHR47135:SF1">
    <property type="entry name" value="FIBRONECTIN TYPE III DOMAIN-CONTAINING PROTEIN 7"/>
    <property type="match status" value="1"/>
</dbReference>
<accession>A0A8P4K839</accession>
<evidence type="ECO:0000313" key="3">
    <source>
        <dbReference type="Proteomes" id="UP000694389"/>
    </source>
</evidence>
<evidence type="ECO:0000313" key="2">
    <source>
        <dbReference type="Ensembl" id="ENSDLAP00005077439.1"/>
    </source>
</evidence>
<dbReference type="AlphaFoldDB" id="A0A8P4K839"/>
<keyword evidence="3" id="KW-1185">Reference proteome</keyword>
<dbReference type="CDD" id="cd00063">
    <property type="entry name" value="FN3"/>
    <property type="match status" value="1"/>
</dbReference>
<dbReference type="PROSITE" id="PS50853">
    <property type="entry name" value="FN3"/>
    <property type="match status" value="1"/>
</dbReference>
<feature type="domain" description="Fibronectin type-III" evidence="1">
    <location>
        <begin position="412"/>
        <end position="503"/>
    </location>
</feature>
<dbReference type="SUPFAM" id="SSF49265">
    <property type="entry name" value="Fibronectin type III"/>
    <property type="match status" value="3"/>
</dbReference>
<evidence type="ECO:0000259" key="1">
    <source>
        <dbReference type="PROSITE" id="PS50853"/>
    </source>
</evidence>
<dbReference type="InterPro" id="IPR013783">
    <property type="entry name" value="Ig-like_fold"/>
</dbReference>
<dbReference type="Proteomes" id="UP000694389">
    <property type="component" value="Unassembled WGS sequence"/>
</dbReference>
<dbReference type="Gene3D" id="2.60.40.10">
    <property type="entry name" value="Immunoglobulins"/>
    <property type="match status" value="2"/>
</dbReference>